<organism evidence="8 9">
    <name type="scientific">Parabacteroides johnsonii</name>
    <dbReference type="NCBI Taxonomy" id="387661"/>
    <lineage>
        <taxon>Bacteria</taxon>
        <taxon>Pseudomonadati</taxon>
        <taxon>Bacteroidota</taxon>
        <taxon>Bacteroidia</taxon>
        <taxon>Bacteroidales</taxon>
        <taxon>Tannerellaceae</taxon>
        <taxon>Parabacteroides</taxon>
    </lineage>
</organism>
<evidence type="ECO:0000256" key="2">
    <source>
        <dbReference type="SAM" id="SignalP"/>
    </source>
</evidence>
<reference evidence="9" key="1">
    <citation type="submission" date="2017-04" db="EMBL/GenBank/DDBJ databases">
        <title>Function of individual gut microbiota members based on whole genome sequencing of pure cultures obtained from chicken caecum.</title>
        <authorList>
            <person name="Medvecky M."/>
            <person name="Cejkova D."/>
            <person name="Polansky O."/>
            <person name="Karasova D."/>
            <person name="Kubasova T."/>
            <person name="Cizek A."/>
            <person name="Rychlik I."/>
        </authorList>
    </citation>
    <scope>NUCLEOTIDE SEQUENCE [LARGE SCALE GENOMIC DNA]</scope>
    <source>
        <strain evidence="9">An42</strain>
    </source>
</reference>
<dbReference type="InterPro" id="IPR000322">
    <property type="entry name" value="Glyco_hydro_31_TIM"/>
</dbReference>
<dbReference type="Pfam" id="PF00404">
    <property type="entry name" value="Dockerin_1"/>
    <property type="match status" value="1"/>
</dbReference>
<dbReference type="GO" id="GO:0030246">
    <property type="term" value="F:carbohydrate binding"/>
    <property type="evidence" value="ECO:0007669"/>
    <property type="project" value="InterPro"/>
</dbReference>
<dbReference type="Gene3D" id="2.60.40.1760">
    <property type="entry name" value="glycosyl hydrolase (family 31)"/>
    <property type="match status" value="1"/>
</dbReference>
<dbReference type="CDD" id="cd06596">
    <property type="entry name" value="GH31_CPE1046"/>
    <property type="match status" value="1"/>
</dbReference>
<dbReference type="InterPro" id="IPR048395">
    <property type="entry name" value="Glyco_hydro_31_C"/>
</dbReference>
<dbReference type="SUPFAM" id="SSF63446">
    <property type="entry name" value="Type I dockerin domain"/>
    <property type="match status" value="1"/>
</dbReference>
<dbReference type="EMBL" id="NFIJ01000003">
    <property type="protein sequence ID" value="OUO06454.1"/>
    <property type="molecule type" value="Genomic_DNA"/>
</dbReference>
<dbReference type="Proteomes" id="UP000195975">
    <property type="component" value="Unassembled WGS sequence"/>
</dbReference>
<dbReference type="Pfam" id="PF00754">
    <property type="entry name" value="F5_F8_type_C"/>
    <property type="match status" value="1"/>
</dbReference>
<evidence type="ECO:0000259" key="7">
    <source>
        <dbReference type="Pfam" id="PF21365"/>
    </source>
</evidence>
<dbReference type="Gene3D" id="1.10.1330.10">
    <property type="entry name" value="Dockerin domain"/>
    <property type="match status" value="1"/>
</dbReference>
<dbReference type="InterPro" id="IPR011013">
    <property type="entry name" value="Gal_mutarotase_sf_dom"/>
</dbReference>
<feature type="domain" description="Glycosyl hydrolase family 31 C-terminal" evidence="7">
    <location>
        <begin position="584"/>
        <end position="679"/>
    </location>
</feature>
<dbReference type="SUPFAM" id="SSF49384">
    <property type="entry name" value="Carbohydrate-binding domain"/>
    <property type="match status" value="1"/>
</dbReference>
<dbReference type="PROSITE" id="PS00018">
    <property type="entry name" value="EF_HAND_1"/>
    <property type="match status" value="2"/>
</dbReference>
<evidence type="ECO:0000259" key="5">
    <source>
        <dbReference type="Pfam" id="PF13802"/>
    </source>
</evidence>
<dbReference type="CDD" id="cd00063">
    <property type="entry name" value="FN3"/>
    <property type="match status" value="1"/>
</dbReference>
<comment type="caution">
    <text evidence="8">The sequence shown here is derived from an EMBL/GenBank/DDBJ whole genome shotgun (WGS) entry which is preliminary data.</text>
</comment>
<feature type="domain" description="Glycoside hydrolase family 31 N-terminal" evidence="5">
    <location>
        <begin position="70"/>
        <end position="234"/>
    </location>
</feature>
<name>A0A9Q5X978_9BACT</name>
<evidence type="ECO:0000259" key="3">
    <source>
        <dbReference type="Pfam" id="PF00754"/>
    </source>
</evidence>
<dbReference type="InterPro" id="IPR008965">
    <property type="entry name" value="CBM2/CBM3_carb-bd_dom_sf"/>
</dbReference>
<accession>A0A9Q5X978</accession>
<dbReference type="Pfam" id="PF21365">
    <property type="entry name" value="Glyco_hydro_31_3rd"/>
    <property type="match status" value="1"/>
</dbReference>
<protein>
    <submittedName>
        <fullName evidence="8">Alpha-xylosidase</fullName>
    </submittedName>
</protein>
<dbReference type="SUPFAM" id="SSF49265">
    <property type="entry name" value="Fibronectin type III"/>
    <property type="match status" value="1"/>
</dbReference>
<dbReference type="InterPro" id="IPR036439">
    <property type="entry name" value="Dockerin_dom_sf"/>
</dbReference>
<dbReference type="SUPFAM" id="SSF51445">
    <property type="entry name" value="(Trans)glycosidases"/>
    <property type="match status" value="1"/>
</dbReference>
<dbReference type="PANTHER" id="PTHR22762">
    <property type="entry name" value="ALPHA-GLUCOSIDASE"/>
    <property type="match status" value="1"/>
</dbReference>
<evidence type="ECO:0000259" key="6">
    <source>
        <dbReference type="Pfam" id="PF17137"/>
    </source>
</evidence>
<dbReference type="InterPro" id="IPR003961">
    <property type="entry name" value="FN3_dom"/>
</dbReference>
<dbReference type="InterPro" id="IPR033403">
    <property type="entry name" value="DUF5110"/>
</dbReference>
<dbReference type="SUPFAM" id="SSF74650">
    <property type="entry name" value="Galactose mutarotase-like"/>
    <property type="match status" value="1"/>
</dbReference>
<dbReference type="InterPro" id="IPR000421">
    <property type="entry name" value="FA58C"/>
</dbReference>
<sequence length="1308" mass="146796">MKRLMANRKQKKAILIALAAPLMFSPAPLMAATGTSEPVVAIAQQAQTIVSVQRINPTTVDVVFSNNQRMTFDFYGDNIFRMFQDTNGGILRDPEAKPEARILVDNPRRPVSQLDIQDENGQVTITTGKVKLQLDKSTALLKVTNLATNTVAFEETRPVAYEKGKTILTLKENPDEYFYGGGVQNGRFSHKGKAIAIENQNSWTDGGVASPTPYYWSTNGYGFMWYTFKQGKYDFGAAEKGTVKLSHDTDYLDAFYMVNDGPVALLNDFYQLTGNPVLLPKFGFYQGHLNAYNRDYWVEDEKGILFEDGKRYKESQKDNGGIKESLNGEKNNYQFSARAVIDRYKNHDMPLGWLLPNDGYGAGYGQAETLDGNIQNLKNLTEYAHKNGVEIGLWTQSDLHPKDSISALLQRDIVKEVRDAGVRVLKTDVAWVGWGYSFGLNGVADVGHIMPYYGNDARPFIISLDGWAGTQRYAGIWSGDQTGGQWEYIRFHIPTYIGSGLSGQPNITSDMDGIFGGKNLAMNTRDFQWKTWTPMELNMDGWGSNEKYPHALGEPATSINRWYLKMKSCLMPYAYSIAREAVDGKPMIRAMFLEDPNPYTHGKATQYQFMYGPYFLVAPIYQETQMDDKGNDIRDGIYLPEGEWFDYFTGEKYTGGCVVNNFASPLWKLPVFVKAGAIIPMTNPNNNVAEIDKSLRIYELYPSGYSEFVEYDDDGRTQAYLNGAGTWTKIEMENDQPSVYVQIGNKTVVNTNRKNKPGKISITIHPTTGDFDGFVKEKATELRINLSEMPKKITAKVGSSKVKLVAARSMDEYLNGTNVYFYDATPNLNKFATKGSEFEKVTITKNPQLLVKLAPTDIIMNETVVTIDGYQFDMPDTHRISTGSLTAPVAQVTDGNTEAYTLKPTWDKVSGADFYEIEFNGMLYTQIKNTELLFDNLSAETDYSFKIRSVNKDGHSDWSTFSVKTKSNPLEFAIKGIRGEVTAEEQEGFEIFRLFDFAELGDMFHTKYRKNAMPFDMIIDLRTINQLDKFHYLSRQDGGNGTILAGNVAYSMDKENWTAVDSFRWERNGDVKIFTFKNQPKARYIKLHITEGVGNYASGRELYVFKVPGTESYLPGDINNDKKIDANDLTSYMNYTGLRRGDSDFDYVSAGDINQNGLIDAYDISVVATQLEDGIENPGTDRVAGTLSLSTPKQTYNAGETVEITVKGDSIKAVNALSFALPYDQQDYDFAGIEPANLGAMENLTYDRLHTSGQKALYPTFVNLGDKKALEGSEDLFTIKLKAKRKVKFNLKAVDGILVDKNLNMQKF</sequence>
<comment type="similarity">
    <text evidence="1">Belongs to the glycosyl hydrolase 31 family.</text>
</comment>
<proteinExistence type="inferred from homology"/>
<gene>
    <name evidence="8" type="ORF">B5F96_05315</name>
</gene>
<evidence type="ECO:0000256" key="1">
    <source>
        <dbReference type="ARBA" id="ARBA00007806"/>
    </source>
</evidence>
<dbReference type="InterPro" id="IPR008979">
    <property type="entry name" value="Galactose-bd-like_sf"/>
</dbReference>
<keyword evidence="2" id="KW-0732">Signal</keyword>
<dbReference type="InterPro" id="IPR025887">
    <property type="entry name" value="Glyco_hydro_31_N_dom"/>
</dbReference>
<dbReference type="Gene3D" id="2.60.40.1180">
    <property type="entry name" value="Golgi alpha-mannosidase II"/>
    <property type="match status" value="2"/>
</dbReference>
<dbReference type="InterPro" id="IPR013783">
    <property type="entry name" value="Ig-like_fold"/>
</dbReference>
<feature type="domain" description="F5/8 type C" evidence="3">
    <location>
        <begin position="1005"/>
        <end position="1101"/>
    </location>
</feature>
<dbReference type="Pfam" id="PF17137">
    <property type="entry name" value="DUF5110"/>
    <property type="match status" value="1"/>
</dbReference>
<dbReference type="CDD" id="cd14752">
    <property type="entry name" value="GH31_N"/>
    <property type="match status" value="1"/>
</dbReference>
<evidence type="ECO:0000313" key="8">
    <source>
        <dbReference type="EMBL" id="OUO06454.1"/>
    </source>
</evidence>
<dbReference type="Gene3D" id="2.60.40.10">
    <property type="entry name" value="Immunoglobulins"/>
    <property type="match status" value="1"/>
</dbReference>
<dbReference type="CDD" id="cd14254">
    <property type="entry name" value="Dockerin_II"/>
    <property type="match status" value="1"/>
</dbReference>
<dbReference type="RefSeq" id="WP_087375250.1">
    <property type="nucleotide sequence ID" value="NZ_CAKWOE010000006.1"/>
</dbReference>
<dbReference type="GO" id="GO:0004553">
    <property type="term" value="F:hydrolase activity, hydrolyzing O-glycosyl compounds"/>
    <property type="evidence" value="ECO:0007669"/>
    <property type="project" value="InterPro"/>
</dbReference>
<dbReference type="Gene3D" id="2.60.120.260">
    <property type="entry name" value="Galactose-binding domain-like"/>
    <property type="match status" value="1"/>
</dbReference>
<feature type="chain" id="PRO_5040175359" evidence="2">
    <location>
        <begin position="32"/>
        <end position="1308"/>
    </location>
</feature>
<dbReference type="InterPro" id="IPR017853">
    <property type="entry name" value="GH"/>
</dbReference>
<dbReference type="Pfam" id="PF13802">
    <property type="entry name" value="Gal_mutarotas_2"/>
    <property type="match status" value="1"/>
</dbReference>
<feature type="domain" description="DUF5110" evidence="6">
    <location>
        <begin position="695"/>
        <end position="785"/>
    </location>
</feature>
<dbReference type="Pfam" id="PF01055">
    <property type="entry name" value="Glyco_hydro_31_2nd"/>
    <property type="match status" value="1"/>
</dbReference>
<dbReference type="Gene3D" id="3.20.20.80">
    <property type="entry name" value="Glycosidases"/>
    <property type="match status" value="1"/>
</dbReference>
<dbReference type="InterPro" id="IPR036116">
    <property type="entry name" value="FN3_sf"/>
</dbReference>
<feature type="signal peptide" evidence="2">
    <location>
        <begin position="1"/>
        <end position="31"/>
    </location>
</feature>
<dbReference type="SUPFAM" id="SSF51011">
    <property type="entry name" value="Glycosyl hydrolase domain"/>
    <property type="match status" value="1"/>
</dbReference>
<dbReference type="InterPro" id="IPR002105">
    <property type="entry name" value="Dockerin_1_rpt"/>
</dbReference>
<dbReference type="InterPro" id="IPR018247">
    <property type="entry name" value="EF_Hand_1_Ca_BS"/>
</dbReference>
<dbReference type="InterPro" id="IPR013780">
    <property type="entry name" value="Glyco_hydro_b"/>
</dbReference>
<dbReference type="GO" id="GO:0000272">
    <property type="term" value="P:polysaccharide catabolic process"/>
    <property type="evidence" value="ECO:0007669"/>
    <property type="project" value="InterPro"/>
</dbReference>
<dbReference type="PANTHER" id="PTHR22762:SF166">
    <property type="entry name" value="ALPHA-GLUCOSIDASE"/>
    <property type="match status" value="1"/>
</dbReference>
<evidence type="ECO:0000313" key="9">
    <source>
        <dbReference type="Proteomes" id="UP000195975"/>
    </source>
</evidence>
<dbReference type="Gene3D" id="2.60.40.680">
    <property type="match status" value="1"/>
</dbReference>
<feature type="domain" description="Glycoside hydrolase family 31 TIM barrel" evidence="4">
    <location>
        <begin position="455"/>
        <end position="576"/>
    </location>
</feature>
<dbReference type="SUPFAM" id="SSF49785">
    <property type="entry name" value="Galactose-binding domain-like"/>
    <property type="match status" value="1"/>
</dbReference>
<evidence type="ECO:0000259" key="4">
    <source>
        <dbReference type="Pfam" id="PF01055"/>
    </source>
</evidence>